<accession>A0AAD8Y785</accession>
<gene>
    <name evidence="1" type="ORF">QTG54_008490</name>
</gene>
<proteinExistence type="predicted"/>
<sequence>MLAGLPSLKELSYFHNRSSTGGNVNSLRVLKYTLENEKVAIEDCPSVQGNFMELADFPRLKELHLMHTRMTGDIRDIGERDFLALETLTLPKGVYTVERAMSRSAFLMRPMSSVHYSFKQQRPAVLLKNDTGCCRKILQIRTI</sequence>
<evidence type="ECO:0000313" key="1">
    <source>
        <dbReference type="EMBL" id="KAK1740395.1"/>
    </source>
</evidence>
<keyword evidence="2" id="KW-1185">Reference proteome</keyword>
<name>A0AAD8Y785_9STRA</name>
<protein>
    <submittedName>
        <fullName evidence="1">Uncharacterized protein</fullName>
    </submittedName>
</protein>
<comment type="caution">
    <text evidence="1">The sequence shown here is derived from an EMBL/GenBank/DDBJ whole genome shotgun (WGS) entry which is preliminary data.</text>
</comment>
<dbReference type="AlphaFoldDB" id="A0AAD8Y785"/>
<evidence type="ECO:0000313" key="2">
    <source>
        <dbReference type="Proteomes" id="UP001224775"/>
    </source>
</evidence>
<organism evidence="1 2">
    <name type="scientific">Skeletonema marinoi</name>
    <dbReference type="NCBI Taxonomy" id="267567"/>
    <lineage>
        <taxon>Eukaryota</taxon>
        <taxon>Sar</taxon>
        <taxon>Stramenopiles</taxon>
        <taxon>Ochrophyta</taxon>
        <taxon>Bacillariophyta</taxon>
        <taxon>Coscinodiscophyceae</taxon>
        <taxon>Thalassiosirophycidae</taxon>
        <taxon>Thalassiosirales</taxon>
        <taxon>Skeletonemataceae</taxon>
        <taxon>Skeletonema</taxon>
        <taxon>Skeletonema marinoi-dohrnii complex</taxon>
    </lineage>
</organism>
<dbReference type="EMBL" id="JATAAI010000015">
    <property type="protein sequence ID" value="KAK1740395.1"/>
    <property type="molecule type" value="Genomic_DNA"/>
</dbReference>
<dbReference type="Proteomes" id="UP001224775">
    <property type="component" value="Unassembled WGS sequence"/>
</dbReference>
<reference evidence="1" key="1">
    <citation type="submission" date="2023-06" db="EMBL/GenBank/DDBJ databases">
        <title>Survivors Of The Sea: Transcriptome response of Skeletonema marinoi to long-term dormancy.</title>
        <authorList>
            <person name="Pinder M.I.M."/>
            <person name="Kourtchenko O."/>
            <person name="Robertson E.K."/>
            <person name="Larsson T."/>
            <person name="Maumus F."/>
            <person name="Osuna-Cruz C.M."/>
            <person name="Vancaester E."/>
            <person name="Stenow R."/>
            <person name="Vandepoele K."/>
            <person name="Ploug H."/>
            <person name="Bruchert V."/>
            <person name="Godhe A."/>
            <person name="Topel M."/>
        </authorList>
    </citation>
    <scope>NUCLEOTIDE SEQUENCE</scope>
    <source>
        <strain evidence="1">R05AC</strain>
    </source>
</reference>